<evidence type="ECO:0000256" key="1">
    <source>
        <dbReference type="SAM" id="SignalP"/>
    </source>
</evidence>
<evidence type="ECO:0000313" key="3">
    <source>
        <dbReference type="Proteomes" id="UP000299102"/>
    </source>
</evidence>
<reference evidence="2 3" key="1">
    <citation type="journal article" date="2019" name="Commun. Biol.">
        <title>The bagworm genome reveals a unique fibroin gene that provides high tensile strength.</title>
        <authorList>
            <person name="Kono N."/>
            <person name="Nakamura H."/>
            <person name="Ohtoshi R."/>
            <person name="Tomita M."/>
            <person name="Numata K."/>
            <person name="Arakawa K."/>
        </authorList>
    </citation>
    <scope>NUCLEOTIDE SEQUENCE [LARGE SCALE GENOMIC DNA]</scope>
</reference>
<feature type="signal peptide" evidence="1">
    <location>
        <begin position="1"/>
        <end position="24"/>
    </location>
</feature>
<dbReference type="Proteomes" id="UP000299102">
    <property type="component" value="Unassembled WGS sequence"/>
</dbReference>
<organism evidence="2 3">
    <name type="scientific">Eumeta variegata</name>
    <name type="common">Bagworm moth</name>
    <name type="synonym">Eumeta japonica</name>
    <dbReference type="NCBI Taxonomy" id="151549"/>
    <lineage>
        <taxon>Eukaryota</taxon>
        <taxon>Metazoa</taxon>
        <taxon>Ecdysozoa</taxon>
        <taxon>Arthropoda</taxon>
        <taxon>Hexapoda</taxon>
        <taxon>Insecta</taxon>
        <taxon>Pterygota</taxon>
        <taxon>Neoptera</taxon>
        <taxon>Endopterygota</taxon>
        <taxon>Lepidoptera</taxon>
        <taxon>Glossata</taxon>
        <taxon>Ditrysia</taxon>
        <taxon>Tineoidea</taxon>
        <taxon>Psychidae</taxon>
        <taxon>Oiketicinae</taxon>
        <taxon>Eumeta</taxon>
    </lineage>
</organism>
<keyword evidence="1" id="KW-0732">Signal</keyword>
<gene>
    <name evidence="2" type="ORF">EVAR_93786_1</name>
</gene>
<proteinExistence type="predicted"/>
<protein>
    <submittedName>
        <fullName evidence="2">Uncharacterized protein</fullName>
    </submittedName>
</protein>
<sequence length="96" mass="10711">MCRQKVSGGAMLVVTLHLMQKVLSSPEKRTIKHLTAKGLLRAENSPWCVSEVHRYSNNKMLINLCRMIGIQNEIESEVAVISELELEIGSGLVSMM</sequence>
<feature type="chain" id="PRO_5020032598" evidence="1">
    <location>
        <begin position="25"/>
        <end position="96"/>
    </location>
</feature>
<evidence type="ECO:0000313" key="2">
    <source>
        <dbReference type="EMBL" id="GBP36093.1"/>
    </source>
</evidence>
<dbReference type="AlphaFoldDB" id="A0A4C1VBU0"/>
<comment type="caution">
    <text evidence="2">The sequence shown here is derived from an EMBL/GenBank/DDBJ whole genome shotgun (WGS) entry which is preliminary data.</text>
</comment>
<name>A0A4C1VBU0_EUMVA</name>
<accession>A0A4C1VBU0</accession>
<keyword evidence="3" id="KW-1185">Reference proteome</keyword>
<dbReference type="EMBL" id="BGZK01000314">
    <property type="protein sequence ID" value="GBP36093.1"/>
    <property type="molecule type" value="Genomic_DNA"/>
</dbReference>